<proteinExistence type="predicted"/>
<organism evidence="1">
    <name type="scientific">[Ruminococcus] torques</name>
    <dbReference type="NCBI Taxonomy" id="33039"/>
    <lineage>
        <taxon>Bacteria</taxon>
        <taxon>Bacillati</taxon>
        <taxon>Bacillota</taxon>
        <taxon>Clostridia</taxon>
        <taxon>Lachnospirales</taxon>
        <taxon>Lachnospiraceae</taxon>
        <taxon>Mediterraneibacter</taxon>
    </lineage>
</organism>
<gene>
    <name evidence="1" type="ORF">RTLFYP15_02638</name>
</gene>
<accession>A0A6N3F9J1</accession>
<protein>
    <submittedName>
        <fullName evidence="1">Uncharacterized protein</fullName>
    </submittedName>
</protein>
<dbReference type="EMBL" id="CACRUQ010000028">
    <property type="protein sequence ID" value="VYU48728.1"/>
    <property type="molecule type" value="Genomic_DNA"/>
</dbReference>
<sequence length="65" mass="7331">MACVRTGRVEAGKREIKRQLQLADGIMKEDLYTAYHAVSENEEIVADRDVDISGGMRAFSDVMKR</sequence>
<dbReference type="RefSeq" id="WP_423248905.1">
    <property type="nucleotide sequence ID" value="NZ_CACRUQ010000028.1"/>
</dbReference>
<evidence type="ECO:0000313" key="1">
    <source>
        <dbReference type="EMBL" id="VYU48728.1"/>
    </source>
</evidence>
<name>A0A6N3F9J1_9FIRM</name>
<reference evidence="1" key="1">
    <citation type="submission" date="2019-11" db="EMBL/GenBank/DDBJ databases">
        <authorList>
            <person name="Feng L."/>
        </authorList>
    </citation>
    <scope>NUCLEOTIDE SEQUENCE</scope>
    <source>
        <strain evidence="1">RtorquesLFYP15</strain>
    </source>
</reference>
<dbReference type="AlphaFoldDB" id="A0A6N3F9J1"/>